<dbReference type="GO" id="GO:0006974">
    <property type="term" value="P:DNA damage response"/>
    <property type="evidence" value="ECO:0007669"/>
    <property type="project" value="UniProtKB-ARBA"/>
</dbReference>
<dbReference type="CDD" id="cd09870">
    <property type="entry name" value="PIN_YEN1"/>
    <property type="match status" value="1"/>
</dbReference>
<evidence type="ECO:0000313" key="2">
    <source>
        <dbReference type="EMBL" id="WFD24593.1"/>
    </source>
</evidence>
<protein>
    <recommendedName>
        <fullName evidence="1">XPG-I domain-containing protein</fullName>
    </recommendedName>
</protein>
<dbReference type="Pfam" id="PF00752">
    <property type="entry name" value="XPG_N"/>
    <property type="match status" value="1"/>
</dbReference>
<name>A0AAF0J1L2_9BASI</name>
<organism evidence="2 3">
    <name type="scientific">Malassezia equina</name>
    <dbReference type="NCBI Taxonomy" id="1381935"/>
    <lineage>
        <taxon>Eukaryota</taxon>
        <taxon>Fungi</taxon>
        <taxon>Dikarya</taxon>
        <taxon>Basidiomycota</taxon>
        <taxon>Ustilaginomycotina</taxon>
        <taxon>Malasseziomycetes</taxon>
        <taxon>Malasseziales</taxon>
        <taxon>Malasseziaceae</taxon>
        <taxon>Malassezia</taxon>
    </lineage>
</organism>
<sequence>MGVPGLWRELAEYAADTTLADLAWAHWDRTSKLFRLGIDATSWLYHARKSRGGAEPELRLVFYRLVRLLALPIAPVFVLDGAKRPAIKRGAPVWLGSHPLEAPFQALVRACGFAHWRAPGEAEAELAWLSANGGLDAVLTDDVDALLFGASVVLRPRASSADAPPDTVTMFDTRHTSWPYDTDALVLVALLAGGDYDTAMALARSGSGAALGAQFRHYFLPTSTQAQLDASCKAWDAYIVEWRRSIAHELQTNEHGHLTRKQPALAAKLRASAFMGTARARRWLFDYVWPCTSQRTSQRPALERLVSQSVTVSLYTLAREAKSLFAWSPCTVLTRFERTVWPGVRL</sequence>
<dbReference type="SMART" id="SM00484">
    <property type="entry name" value="XPGI"/>
    <property type="match status" value="1"/>
</dbReference>
<keyword evidence="3" id="KW-1185">Reference proteome</keyword>
<dbReference type="Gene3D" id="3.40.50.1010">
    <property type="entry name" value="5'-nuclease"/>
    <property type="match status" value="2"/>
</dbReference>
<dbReference type="InterPro" id="IPR029060">
    <property type="entry name" value="PIN-like_dom_sf"/>
</dbReference>
<dbReference type="Pfam" id="PF00867">
    <property type="entry name" value="XPG_I"/>
    <property type="match status" value="1"/>
</dbReference>
<gene>
    <name evidence="2" type="ORF">MEQU1_003296</name>
</gene>
<proteinExistence type="predicted"/>
<feature type="domain" description="XPG-I" evidence="1">
    <location>
        <begin position="109"/>
        <end position="173"/>
    </location>
</feature>
<evidence type="ECO:0000259" key="1">
    <source>
        <dbReference type="SMART" id="SM00484"/>
    </source>
</evidence>
<dbReference type="PANTHER" id="PTHR11081:SF75">
    <property type="entry name" value="ENDONUCLEASE, PUTATIVE (AFU_ORTHOLOGUE AFUA_3G13260)-RELATED"/>
    <property type="match status" value="1"/>
</dbReference>
<evidence type="ECO:0000313" key="3">
    <source>
        <dbReference type="Proteomes" id="UP001214415"/>
    </source>
</evidence>
<dbReference type="InterPro" id="IPR006085">
    <property type="entry name" value="XPG_DNA_repair_N"/>
</dbReference>
<reference evidence="2" key="1">
    <citation type="submission" date="2023-03" db="EMBL/GenBank/DDBJ databases">
        <title>Mating type loci evolution in Malassezia.</title>
        <authorList>
            <person name="Coelho M.A."/>
        </authorList>
    </citation>
    <scope>NUCLEOTIDE SEQUENCE</scope>
    <source>
        <strain evidence="2">CBS 12830</strain>
    </source>
</reference>
<dbReference type="GO" id="GO:0017108">
    <property type="term" value="F:5'-flap endonuclease activity"/>
    <property type="evidence" value="ECO:0007669"/>
    <property type="project" value="TreeGrafter"/>
</dbReference>
<dbReference type="AlphaFoldDB" id="A0AAF0J1L2"/>
<dbReference type="InterPro" id="IPR006084">
    <property type="entry name" value="XPG/Rad2"/>
</dbReference>
<dbReference type="SUPFAM" id="SSF88723">
    <property type="entry name" value="PIN domain-like"/>
    <property type="match status" value="1"/>
</dbReference>
<dbReference type="PRINTS" id="PR00853">
    <property type="entry name" value="XPGRADSUPER"/>
</dbReference>
<dbReference type="Proteomes" id="UP001214415">
    <property type="component" value="Chromosome 7"/>
</dbReference>
<accession>A0AAF0J1L2</accession>
<dbReference type="InterPro" id="IPR006086">
    <property type="entry name" value="XPG-I_dom"/>
</dbReference>
<dbReference type="PANTHER" id="PTHR11081">
    <property type="entry name" value="FLAP ENDONUCLEASE FAMILY MEMBER"/>
    <property type="match status" value="1"/>
</dbReference>
<dbReference type="EMBL" id="CP119906">
    <property type="protein sequence ID" value="WFD24593.1"/>
    <property type="molecule type" value="Genomic_DNA"/>
</dbReference>